<evidence type="ECO:0000313" key="1">
    <source>
        <dbReference type="EMBL" id="KRM79479.1"/>
    </source>
</evidence>
<dbReference type="STRING" id="1423738.FC84_GL001659"/>
<dbReference type="Proteomes" id="UP000051813">
    <property type="component" value="Unassembled WGS sequence"/>
</dbReference>
<dbReference type="AlphaFoldDB" id="A0A0R2BJJ2"/>
<accession>A0A0R2BJJ2</accession>
<dbReference type="PATRIC" id="fig|1423738.3.peg.1684"/>
<evidence type="ECO:0000313" key="2">
    <source>
        <dbReference type="Proteomes" id="UP000051813"/>
    </source>
</evidence>
<dbReference type="EMBL" id="AYYK01000004">
    <property type="protein sequence ID" value="KRM79479.1"/>
    <property type="molecule type" value="Genomic_DNA"/>
</dbReference>
<dbReference type="RefSeq" id="WP_057755808.1">
    <property type="nucleotide sequence ID" value="NZ_AYYK01000004.1"/>
</dbReference>
<keyword evidence="2" id="KW-1185">Reference proteome</keyword>
<sequence length="67" mass="7676">MKRCKLTYWTGDKGGDGEFVTIEALLNIKDINRLMSDTPPKFIEAIINDGEWMAIPVENINKMVQVY</sequence>
<name>A0A0R2BJJ2_9LACO</name>
<proteinExistence type="predicted"/>
<gene>
    <name evidence="1" type="ORF">FC84_GL001659</name>
</gene>
<organism evidence="1 2">
    <name type="scientific">Lapidilactobacillus dextrinicus DSM 20335</name>
    <dbReference type="NCBI Taxonomy" id="1423738"/>
    <lineage>
        <taxon>Bacteria</taxon>
        <taxon>Bacillati</taxon>
        <taxon>Bacillota</taxon>
        <taxon>Bacilli</taxon>
        <taxon>Lactobacillales</taxon>
        <taxon>Lactobacillaceae</taxon>
        <taxon>Lapidilactobacillus</taxon>
    </lineage>
</organism>
<protein>
    <submittedName>
        <fullName evidence="1">Uncharacterized protein</fullName>
    </submittedName>
</protein>
<reference evidence="1 2" key="1">
    <citation type="journal article" date="2015" name="Genome Announc.">
        <title>Expanding the biotechnology potential of lactobacilli through comparative genomics of 213 strains and associated genera.</title>
        <authorList>
            <person name="Sun Z."/>
            <person name="Harris H.M."/>
            <person name="McCann A."/>
            <person name="Guo C."/>
            <person name="Argimon S."/>
            <person name="Zhang W."/>
            <person name="Yang X."/>
            <person name="Jeffery I.B."/>
            <person name="Cooney J.C."/>
            <person name="Kagawa T.F."/>
            <person name="Liu W."/>
            <person name="Song Y."/>
            <person name="Salvetti E."/>
            <person name="Wrobel A."/>
            <person name="Rasinkangas P."/>
            <person name="Parkhill J."/>
            <person name="Rea M.C."/>
            <person name="O'Sullivan O."/>
            <person name="Ritari J."/>
            <person name="Douillard F.P."/>
            <person name="Paul Ross R."/>
            <person name="Yang R."/>
            <person name="Briner A.E."/>
            <person name="Felis G.E."/>
            <person name="de Vos W.M."/>
            <person name="Barrangou R."/>
            <person name="Klaenhammer T.R."/>
            <person name="Caufield P.W."/>
            <person name="Cui Y."/>
            <person name="Zhang H."/>
            <person name="O'Toole P.W."/>
        </authorList>
    </citation>
    <scope>NUCLEOTIDE SEQUENCE [LARGE SCALE GENOMIC DNA]</scope>
    <source>
        <strain evidence="1 2">DSM 20335</strain>
    </source>
</reference>
<comment type="caution">
    <text evidence="1">The sequence shown here is derived from an EMBL/GenBank/DDBJ whole genome shotgun (WGS) entry which is preliminary data.</text>
</comment>